<dbReference type="PANTHER" id="PTHR48100">
    <property type="entry name" value="BROAD-SPECIFICITY PHOSPHATASE YOR283W-RELATED"/>
    <property type="match status" value="1"/>
</dbReference>
<dbReference type="InterPro" id="IPR013078">
    <property type="entry name" value="His_Pase_superF_clade-1"/>
</dbReference>
<name>A0ABQ2BC49_9MICO</name>
<accession>A0ABQ2BC49</accession>
<dbReference type="EMBL" id="BMDG01000012">
    <property type="protein sequence ID" value="GGI10899.1"/>
    <property type="molecule type" value="Genomic_DNA"/>
</dbReference>
<evidence type="ECO:0000313" key="2">
    <source>
        <dbReference type="Proteomes" id="UP000632535"/>
    </source>
</evidence>
<sequence length="229" mass="24538">MAATDLILPAPPIPGVVPARARKVFVVTHPEATHHVDGVVGGQFDSELTVKGLEDADLIAAALADRIGEERSRHVVSSDLRRAARTAAAIGVVLGVEPELDSRLREKSYGLAGGREQSWLDERFVAPPAVGDRMSHVEGLDGAEVRLDVACRVYEAMSEALARDVDDLVVVTHGYAATFVVAAWIGMPIEAAGHVAFHVRSGSITTLREDDFFHNRAVLAVGETAHLQR</sequence>
<dbReference type="Proteomes" id="UP000632535">
    <property type="component" value="Unassembled WGS sequence"/>
</dbReference>
<dbReference type="PANTHER" id="PTHR48100:SF1">
    <property type="entry name" value="HISTIDINE PHOSPHATASE FAMILY PROTEIN-RELATED"/>
    <property type="match status" value="1"/>
</dbReference>
<dbReference type="RefSeq" id="WP_188524853.1">
    <property type="nucleotide sequence ID" value="NZ_BMDG01000012.1"/>
</dbReference>
<dbReference type="Gene3D" id="3.40.50.1240">
    <property type="entry name" value="Phosphoglycerate mutase-like"/>
    <property type="match status" value="1"/>
</dbReference>
<comment type="caution">
    <text evidence="1">The sequence shown here is derived from an EMBL/GenBank/DDBJ whole genome shotgun (WGS) entry which is preliminary data.</text>
</comment>
<reference evidence="2" key="1">
    <citation type="journal article" date="2019" name="Int. J. Syst. Evol. Microbiol.">
        <title>The Global Catalogue of Microorganisms (GCM) 10K type strain sequencing project: providing services to taxonomists for standard genome sequencing and annotation.</title>
        <authorList>
            <consortium name="The Broad Institute Genomics Platform"/>
            <consortium name="The Broad Institute Genome Sequencing Center for Infectious Disease"/>
            <person name="Wu L."/>
            <person name="Ma J."/>
        </authorList>
    </citation>
    <scope>NUCLEOTIDE SEQUENCE [LARGE SCALE GENOMIC DNA]</scope>
    <source>
        <strain evidence="2">CCM 8653</strain>
    </source>
</reference>
<proteinExistence type="predicted"/>
<dbReference type="InterPro" id="IPR050275">
    <property type="entry name" value="PGM_Phosphatase"/>
</dbReference>
<dbReference type="SUPFAM" id="SSF53254">
    <property type="entry name" value="Phosphoglycerate mutase-like"/>
    <property type="match status" value="1"/>
</dbReference>
<protein>
    <submittedName>
        <fullName evidence="1">Phosphoglycerate mutase</fullName>
    </submittedName>
</protein>
<gene>
    <name evidence="1" type="ORF">GCM10007368_33530</name>
</gene>
<dbReference type="InterPro" id="IPR029033">
    <property type="entry name" value="His_PPase_superfam"/>
</dbReference>
<dbReference type="Pfam" id="PF00300">
    <property type="entry name" value="His_Phos_1"/>
    <property type="match status" value="1"/>
</dbReference>
<dbReference type="SMART" id="SM00855">
    <property type="entry name" value="PGAM"/>
    <property type="match status" value="1"/>
</dbReference>
<organism evidence="1 2">
    <name type="scientific">Isoptericola cucumis</name>
    <dbReference type="NCBI Taxonomy" id="1776856"/>
    <lineage>
        <taxon>Bacteria</taxon>
        <taxon>Bacillati</taxon>
        <taxon>Actinomycetota</taxon>
        <taxon>Actinomycetes</taxon>
        <taxon>Micrococcales</taxon>
        <taxon>Promicromonosporaceae</taxon>
        <taxon>Isoptericola</taxon>
    </lineage>
</organism>
<keyword evidence="2" id="KW-1185">Reference proteome</keyword>
<evidence type="ECO:0000313" key="1">
    <source>
        <dbReference type="EMBL" id="GGI10899.1"/>
    </source>
</evidence>